<evidence type="ECO:0000256" key="3">
    <source>
        <dbReference type="ARBA" id="ARBA00022692"/>
    </source>
</evidence>
<evidence type="ECO:0000313" key="8">
    <source>
        <dbReference type="EMBL" id="KAF2653504.1"/>
    </source>
</evidence>
<evidence type="ECO:0000256" key="2">
    <source>
        <dbReference type="ARBA" id="ARBA00022448"/>
    </source>
</evidence>
<feature type="transmembrane region" description="Helical" evidence="6">
    <location>
        <begin position="311"/>
        <end position="332"/>
    </location>
</feature>
<evidence type="ECO:0000256" key="5">
    <source>
        <dbReference type="ARBA" id="ARBA00023136"/>
    </source>
</evidence>
<keyword evidence="2" id="KW-0813">Transport</keyword>
<dbReference type="Pfam" id="PF06609">
    <property type="entry name" value="TRI12"/>
    <property type="match status" value="1"/>
</dbReference>
<dbReference type="OrthoDB" id="4139357at2759"/>
<keyword evidence="9" id="KW-1185">Reference proteome</keyword>
<protein>
    <submittedName>
        <fullName evidence="8">MFS general substrate transporter</fullName>
    </submittedName>
</protein>
<dbReference type="InterPro" id="IPR036259">
    <property type="entry name" value="MFS_trans_sf"/>
</dbReference>
<keyword evidence="4 6" id="KW-1133">Transmembrane helix</keyword>
<feature type="transmembrane region" description="Helical" evidence="6">
    <location>
        <begin position="168"/>
        <end position="188"/>
    </location>
</feature>
<reference evidence="8" key="1">
    <citation type="journal article" date="2020" name="Stud. Mycol.">
        <title>101 Dothideomycetes genomes: a test case for predicting lifestyles and emergence of pathogens.</title>
        <authorList>
            <person name="Haridas S."/>
            <person name="Albert R."/>
            <person name="Binder M."/>
            <person name="Bloem J."/>
            <person name="Labutti K."/>
            <person name="Salamov A."/>
            <person name="Andreopoulos B."/>
            <person name="Baker S."/>
            <person name="Barry K."/>
            <person name="Bills G."/>
            <person name="Bluhm B."/>
            <person name="Cannon C."/>
            <person name="Castanera R."/>
            <person name="Culley D."/>
            <person name="Daum C."/>
            <person name="Ezra D."/>
            <person name="Gonzalez J."/>
            <person name="Henrissat B."/>
            <person name="Kuo A."/>
            <person name="Liang C."/>
            <person name="Lipzen A."/>
            <person name="Lutzoni F."/>
            <person name="Magnuson J."/>
            <person name="Mondo S."/>
            <person name="Nolan M."/>
            <person name="Ohm R."/>
            <person name="Pangilinan J."/>
            <person name="Park H.-J."/>
            <person name="Ramirez L."/>
            <person name="Alfaro M."/>
            <person name="Sun H."/>
            <person name="Tritt A."/>
            <person name="Yoshinaga Y."/>
            <person name="Zwiers L.-H."/>
            <person name="Turgeon B."/>
            <person name="Goodwin S."/>
            <person name="Spatafora J."/>
            <person name="Crous P."/>
            <person name="Grigoriev I."/>
        </authorList>
    </citation>
    <scope>NUCLEOTIDE SEQUENCE</scope>
    <source>
        <strain evidence="8">CBS 122681</strain>
    </source>
</reference>
<keyword evidence="3 6" id="KW-0812">Transmembrane</keyword>
<feature type="transmembrane region" description="Helical" evidence="6">
    <location>
        <begin position="495"/>
        <end position="528"/>
    </location>
</feature>
<dbReference type="SUPFAM" id="SSF103473">
    <property type="entry name" value="MFS general substrate transporter"/>
    <property type="match status" value="1"/>
</dbReference>
<feature type="domain" description="Major facilitator superfamily (MFS) profile" evidence="7">
    <location>
        <begin position="45"/>
        <end position="492"/>
    </location>
</feature>
<name>A0A6A6T4P6_9PLEO</name>
<dbReference type="PROSITE" id="PS00216">
    <property type="entry name" value="SUGAR_TRANSPORT_1"/>
    <property type="match status" value="1"/>
</dbReference>
<evidence type="ECO:0000259" key="7">
    <source>
        <dbReference type="PROSITE" id="PS50850"/>
    </source>
</evidence>
<comment type="subcellular location">
    <subcellularLocation>
        <location evidence="1">Membrane</location>
        <topology evidence="1">Multi-pass membrane protein</topology>
    </subcellularLocation>
</comment>
<accession>A0A6A6T4P6</accession>
<proteinExistence type="predicted"/>
<feature type="transmembrane region" description="Helical" evidence="6">
    <location>
        <begin position="83"/>
        <end position="100"/>
    </location>
</feature>
<feature type="transmembrane region" description="Helical" evidence="6">
    <location>
        <begin position="404"/>
        <end position="423"/>
    </location>
</feature>
<keyword evidence="5 6" id="KW-0472">Membrane</keyword>
<feature type="transmembrane region" description="Helical" evidence="6">
    <location>
        <begin position="534"/>
        <end position="553"/>
    </location>
</feature>
<dbReference type="Gene3D" id="1.20.1250.20">
    <property type="entry name" value="MFS general substrate transporter like domains"/>
    <property type="match status" value="1"/>
</dbReference>
<feature type="transmembrane region" description="Helical" evidence="6">
    <location>
        <begin position="200"/>
        <end position="220"/>
    </location>
</feature>
<evidence type="ECO:0000313" key="9">
    <source>
        <dbReference type="Proteomes" id="UP000799324"/>
    </source>
</evidence>
<sequence>MDEGVRSYSTEKQDIEKVEKVTDVTPPSGGLENRDGESVSVTWKTWAVIFVLSSTFGLSFWPVPTTAALQTKLSIAFGDPSSVAWYVPAYTTGNAIGFLLAGANSDLFGRRLFLLFGNVTCCVGFIIIATSKGASQFTAGLAITGFGGGFCQMAMCSIPELLPNKFRHIGICLSDGFIFVIVIIGPIVGRYAIDSGGWKYIYWGGFIAQSISLAAIFSFYKPPKHPKGVPWHEAYKGLDYVGTAIIIPGICLALVGIINTTHKPSSDVTVVAPMVVGFVLIAAFGVWETWSNVPYKLCPPHLFRSHNGREFTAPFIVAFIVTMFYYSVNIIWPTMVNVFYLTPTTSRTTELLLTLPPNVGLVTGACLLIAFGNLAGNWYWTLIISWTGMTLFGALMGLCTPFNQSMMIVLAFCCVNATFFGWAQYESVAFTQLGVPQQDLGFSGGLAGMARYAGGSLAQAIYTTILTNTQTRRAAITLPQAAIAAGMTSENAQKLLAAFPLGATAIAAVPGTTAEALAAAALAFQWSYAHALKVVALSSLSFGLVGLICCFLCEDITPKMTNKIEVFLENDVYADKNEFH</sequence>
<evidence type="ECO:0000256" key="6">
    <source>
        <dbReference type="SAM" id="Phobius"/>
    </source>
</evidence>
<feature type="transmembrane region" description="Helical" evidence="6">
    <location>
        <begin position="43"/>
        <end position="63"/>
    </location>
</feature>
<dbReference type="AlphaFoldDB" id="A0A6A6T4P6"/>
<feature type="transmembrane region" description="Helical" evidence="6">
    <location>
        <begin position="378"/>
        <end position="398"/>
    </location>
</feature>
<dbReference type="Proteomes" id="UP000799324">
    <property type="component" value="Unassembled WGS sequence"/>
</dbReference>
<gene>
    <name evidence="8" type="ORF">K491DRAFT_602701</name>
</gene>
<dbReference type="InterPro" id="IPR010573">
    <property type="entry name" value="MFS_Str1/Tri12-like"/>
</dbReference>
<dbReference type="PROSITE" id="PS50850">
    <property type="entry name" value="MFS"/>
    <property type="match status" value="1"/>
</dbReference>
<evidence type="ECO:0000256" key="1">
    <source>
        <dbReference type="ARBA" id="ARBA00004141"/>
    </source>
</evidence>
<organism evidence="8 9">
    <name type="scientific">Lophiostoma macrostomum CBS 122681</name>
    <dbReference type="NCBI Taxonomy" id="1314788"/>
    <lineage>
        <taxon>Eukaryota</taxon>
        <taxon>Fungi</taxon>
        <taxon>Dikarya</taxon>
        <taxon>Ascomycota</taxon>
        <taxon>Pezizomycotina</taxon>
        <taxon>Dothideomycetes</taxon>
        <taxon>Pleosporomycetidae</taxon>
        <taxon>Pleosporales</taxon>
        <taxon>Lophiostomataceae</taxon>
        <taxon>Lophiostoma</taxon>
    </lineage>
</organism>
<feature type="transmembrane region" description="Helical" evidence="6">
    <location>
        <begin position="270"/>
        <end position="290"/>
    </location>
</feature>
<dbReference type="EMBL" id="MU004380">
    <property type="protein sequence ID" value="KAF2653504.1"/>
    <property type="molecule type" value="Genomic_DNA"/>
</dbReference>
<dbReference type="PANTHER" id="PTHR23501">
    <property type="entry name" value="MAJOR FACILITATOR SUPERFAMILY"/>
    <property type="match status" value="1"/>
</dbReference>
<feature type="transmembrane region" description="Helical" evidence="6">
    <location>
        <begin position="112"/>
        <end position="131"/>
    </location>
</feature>
<dbReference type="PANTHER" id="PTHR23501:SF195">
    <property type="entry name" value="PEP5"/>
    <property type="match status" value="1"/>
</dbReference>
<dbReference type="InterPro" id="IPR005829">
    <property type="entry name" value="Sugar_transporter_CS"/>
</dbReference>
<evidence type="ECO:0000256" key="4">
    <source>
        <dbReference type="ARBA" id="ARBA00022989"/>
    </source>
</evidence>
<dbReference type="InterPro" id="IPR020846">
    <property type="entry name" value="MFS_dom"/>
</dbReference>
<feature type="transmembrane region" description="Helical" evidence="6">
    <location>
        <begin position="240"/>
        <end position="258"/>
    </location>
</feature>
<dbReference type="GO" id="GO:0005886">
    <property type="term" value="C:plasma membrane"/>
    <property type="evidence" value="ECO:0007669"/>
    <property type="project" value="TreeGrafter"/>
</dbReference>
<dbReference type="GO" id="GO:0022857">
    <property type="term" value="F:transmembrane transporter activity"/>
    <property type="evidence" value="ECO:0007669"/>
    <property type="project" value="InterPro"/>
</dbReference>
<feature type="transmembrane region" description="Helical" evidence="6">
    <location>
        <begin position="352"/>
        <end position="371"/>
    </location>
</feature>